<dbReference type="Proteomes" id="UP001157910">
    <property type="component" value="Unassembled WGS sequence"/>
</dbReference>
<evidence type="ECO:0000313" key="2">
    <source>
        <dbReference type="EMBL" id="SMP80495.1"/>
    </source>
</evidence>
<accession>A0ABY1QUD8</accession>
<feature type="compositionally biased region" description="Basic residues" evidence="1">
    <location>
        <begin position="1"/>
        <end position="13"/>
    </location>
</feature>
<proteinExistence type="predicted"/>
<dbReference type="SUPFAM" id="SSF56112">
    <property type="entry name" value="Protein kinase-like (PK-like)"/>
    <property type="match status" value="1"/>
</dbReference>
<organism evidence="2 3">
    <name type="scientific">Novosphingobium panipatense</name>
    <dbReference type="NCBI Taxonomy" id="428991"/>
    <lineage>
        <taxon>Bacteria</taxon>
        <taxon>Pseudomonadati</taxon>
        <taxon>Pseudomonadota</taxon>
        <taxon>Alphaproteobacteria</taxon>
        <taxon>Sphingomonadales</taxon>
        <taxon>Sphingomonadaceae</taxon>
        <taxon>Novosphingobium</taxon>
    </lineage>
</organism>
<gene>
    <name evidence="2" type="ORF">SAMN06296065_11449</name>
</gene>
<reference evidence="2 3" key="1">
    <citation type="submission" date="2017-05" db="EMBL/GenBank/DDBJ databases">
        <authorList>
            <person name="Varghese N."/>
            <person name="Submissions S."/>
        </authorList>
    </citation>
    <scope>NUCLEOTIDE SEQUENCE [LARGE SCALE GENOMIC DNA]</scope>
    <source>
        <strain evidence="2 3">SM16</strain>
    </source>
</reference>
<dbReference type="RefSeq" id="WP_283406979.1">
    <property type="nucleotide sequence ID" value="NZ_FXUI01000014.1"/>
</dbReference>
<comment type="caution">
    <text evidence="2">The sequence shown here is derived from an EMBL/GenBank/DDBJ whole genome shotgun (WGS) entry which is preliminary data.</text>
</comment>
<evidence type="ECO:0000313" key="3">
    <source>
        <dbReference type="Proteomes" id="UP001157910"/>
    </source>
</evidence>
<sequence>MIKRQTVQARRRHPDFVRGGETGLSIPSHPEALKEAGPRFLTEAFQAWGALGADNAVERIVDAVPCPGGSTGAKIFLTVEYARPHRALHEELFVKFSRDFNDPSRDDRGKFEMQGEISLARLSRLPDFPVRVPRVYFADQEQATHTGILVTERIAFGEGGLEEHHAKCLDYRIEEPLEHYRAIMKSLARLAGAQRSNRLAGEVETLFSYHPDVAATSIPIGYSASDLRERVLQFQRFVEEAPQLFPAPLREPAFFARLAEESGRFAGQEAAINAFLQSDPAFIALCHWNANIDNAFFWRGEDGPLECGLMDWGRAGRMNVAFAIWGSLSAAHHDIWEHHLDDLLLLFAKTLAGEGGPRLPISVLRLHLELYAGIMGLSYFLDCPARIRNAAPTVMTAAGIHDPVVEGHEHVRNQLHIATVVLNLWRRRGLGALLDSLSHQTAGHAGS</sequence>
<evidence type="ECO:0008006" key="4">
    <source>
        <dbReference type="Google" id="ProtNLM"/>
    </source>
</evidence>
<name>A0ABY1QUD8_9SPHN</name>
<evidence type="ECO:0000256" key="1">
    <source>
        <dbReference type="SAM" id="MobiDB-lite"/>
    </source>
</evidence>
<feature type="region of interest" description="Disordered" evidence="1">
    <location>
        <begin position="1"/>
        <end position="27"/>
    </location>
</feature>
<keyword evidence="3" id="KW-1185">Reference proteome</keyword>
<dbReference type="EMBL" id="FXUI01000014">
    <property type="protein sequence ID" value="SMP80495.1"/>
    <property type="molecule type" value="Genomic_DNA"/>
</dbReference>
<dbReference type="InterPro" id="IPR011009">
    <property type="entry name" value="Kinase-like_dom_sf"/>
</dbReference>
<protein>
    <recommendedName>
        <fullName evidence="4">Aminoglycoside phosphotransferase domain-containing protein</fullName>
    </recommendedName>
</protein>